<dbReference type="GO" id="GO:0003677">
    <property type="term" value="F:DNA binding"/>
    <property type="evidence" value="ECO:0007669"/>
    <property type="project" value="UniProtKB-KW"/>
</dbReference>
<dbReference type="AlphaFoldDB" id="A0A6S6TDK0"/>
<feature type="domain" description="Response regulatory" evidence="4">
    <location>
        <begin position="14"/>
        <end position="133"/>
    </location>
</feature>
<dbReference type="SUPFAM" id="SSF52172">
    <property type="entry name" value="CheY-like"/>
    <property type="match status" value="1"/>
</dbReference>
<dbReference type="PANTHER" id="PTHR44591:SF3">
    <property type="entry name" value="RESPONSE REGULATORY DOMAIN-CONTAINING PROTEIN"/>
    <property type="match status" value="1"/>
</dbReference>
<name>A0A6S6TDK0_9BACT</name>
<dbReference type="Gene3D" id="1.10.10.10">
    <property type="entry name" value="Winged helix-like DNA-binding domain superfamily/Winged helix DNA-binding domain"/>
    <property type="match status" value="1"/>
</dbReference>
<evidence type="ECO:0000256" key="3">
    <source>
        <dbReference type="PROSITE-ProRule" id="PRU00169"/>
    </source>
</evidence>
<dbReference type="InterPro" id="IPR036388">
    <property type="entry name" value="WH-like_DNA-bd_sf"/>
</dbReference>
<dbReference type="Pfam" id="PF00196">
    <property type="entry name" value="GerE"/>
    <property type="match status" value="1"/>
</dbReference>
<dbReference type="InterPro" id="IPR016032">
    <property type="entry name" value="Sig_transdc_resp-reg_C-effctor"/>
</dbReference>
<evidence type="ECO:0000256" key="1">
    <source>
        <dbReference type="ARBA" id="ARBA00022553"/>
    </source>
</evidence>
<accession>A0A6S6TDK0</accession>
<dbReference type="InterPro" id="IPR001789">
    <property type="entry name" value="Sig_transdc_resp-reg_receiver"/>
</dbReference>
<protein>
    <submittedName>
        <fullName evidence="5">Two component transcriptional regulator, LuxR family protein</fullName>
    </submittedName>
</protein>
<feature type="modified residue" description="4-aspartylphosphate" evidence="3">
    <location>
        <position position="65"/>
    </location>
</feature>
<keyword evidence="2" id="KW-0238">DNA-binding</keyword>
<dbReference type="Pfam" id="PF00072">
    <property type="entry name" value="Response_reg"/>
    <property type="match status" value="1"/>
</dbReference>
<dbReference type="PROSITE" id="PS50110">
    <property type="entry name" value="RESPONSE_REGULATORY"/>
    <property type="match status" value="1"/>
</dbReference>
<keyword evidence="1 3" id="KW-0597">Phosphoprotein</keyword>
<organism evidence="5">
    <name type="scientific">uncultured Aureispira sp</name>
    <dbReference type="NCBI Taxonomy" id="1331704"/>
    <lineage>
        <taxon>Bacteria</taxon>
        <taxon>Pseudomonadati</taxon>
        <taxon>Bacteroidota</taxon>
        <taxon>Saprospiria</taxon>
        <taxon>Saprospirales</taxon>
        <taxon>Saprospiraceae</taxon>
        <taxon>Aureispira</taxon>
        <taxon>environmental samples</taxon>
    </lineage>
</organism>
<gene>
    <name evidence="5" type="ORF">HELGO_WM39968</name>
</gene>
<dbReference type="InterPro" id="IPR011006">
    <property type="entry name" value="CheY-like_superfamily"/>
</dbReference>
<evidence type="ECO:0000259" key="4">
    <source>
        <dbReference type="PROSITE" id="PS50110"/>
    </source>
</evidence>
<proteinExistence type="predicted"/>
<dbReference type="Gene3D" id="3.40.50.2300">
    <property type="match status" value="1"/>
</dbReference>
<evidence type="ECO:0000256" key="2">
    <source>
        <dbReference type="ARBA" id="ARBA00023125"/>
    </source>
</evidence>
<dbReference type="PANTHER" id="PTHR44591">
    <property type="entry name" value="STRESS RESPONSE REGULATOR PROTEIN 1"/>
    <property type="match status" value="1"/>
</dbReference>
<dbReference type="InterPro" id="IPR050595">
    <property type="entry name" value="Bact_response_regulator"/>
</dbReference>
<sequence length="299" mass="34665">MDLTKTQNFLEDKVLLVVDDDLPNRTLVVDIVLDLLPSMTVLTAKDGEQALYVLGKKKVAVILLDWEMPVLNGIETLQKLQQHETWAKIPVIMYTGAMTATHNLQKAFHFGAIDFLRKPADPLELVTRIRSVVYQKVLEENRSIAEKVLLETEQRYLKQEMELLRKELSSYLLLLAHKNKVLIDLKARCLEKETDSEKLLQKVARQIGRLITTDDYWGDFMEKFNKTDPKFVKLLLEQWPSLSKGEVRICTLIRFGMQSKDIMNLLNISSEGIKKSRYRIRKKMNLHTEENLEKKLLGV</sequence>
<dbReference type="InterPro" id="IPR000792">
    <property type="entry name" value="Tscrpt_reg_LuxR_C"/>
</dbReference>
<dbReference type="SMART" id="SM00448">
    <property type="entry name" value="REC"/>
    <property type="match status" value="1"/>
</dbReference>
<dbReference type="EMBL" id="CACVAQ010000200">
    <property type="protein sequence ID" value="CAA6813421.1"/>
    <property type="molecule type" value="Genomic_DNA"/>
</dbReference>
<dbReference type="GO" id="GO:0000160">
    <property type="term" value="P:phosphorelay signal transduction system"/>
    <property type="evidence" value="ECO:0007669"/>
    <property type="project" value="InterPro"/>
</dbReference>
<dbReference type="SUPFAM" id="SSF46894">
    <property type="entry name" value="C-terminal effector domain of the bipartite response regulators"/>
    <property type="match status" value="1"/>
</dbReference>
<reference evidence="5" key="1">
    <citation type="submission" date="2020-01" db="EMBL/GenBank/DDBJ databases">
        <authorList>
            <person name="Meier V. D."/>
            <person name="Meier V D."/>
        </authorList>
    </citation>
    <scope>NUCLEOTIDE SEQUENCE</scope>
    <source>
        <strain evidence="5">HLG_WM_MAG_10</strain>
    </source>
</reference>
<evidence type="ECO:0000313" key="5">
    <source>
        <dbReference type="EMBL" id="CAA6813421.1"/>
    </source>
</evidence>
<dbReference type="GO" id="GO:0006355">
    <property type="term" value="P:regulation of DNA-templated transcription"/>
    <property type="evidence" value="ECO:0007669"/>
    <property type="project" value="InterPro"/>
</dbReference>